<accession>A0ABS3NNZ5</accession>
<dbReference type="Proteomes" id="UP000664554">
    <property type="component" value="Unassembled WGS sequence"/>
</dbReference>
<evidence type="ECO:0000313" key="2">
    <source>
        <dbReference type="Proteomes" id="UP000664554"/>
    </source>
</evidence>
<gene>
    <name evidence="1" type="ORF">J3492_07695</name>
</gene>
<name>A0ABS3NNZ5_9GAMM</name>
<dbReference type="EMBL" id="JAGBKM010000012">
    <property type="protein sequence ID" value="MBO1531098.1"/>
    <property type="molecule type" value="Genomic_DNA"/>
</dbReference>
<dbReference type="RefSeq" id="WP_207991228.1">
    <property type="nucleotide sequence ID" value="NZ_JAGBKM010000012.1"/>
</dbReference>
<proteinExistence type="predicted"/>
<reference evidence="1 2" key="1">
    <citation type="submission" date="2021-03" db="EMBL/GenBank/DDBJ databases">
        <authorList>
            <person name="Shang D.-D."/>
            <person name="Du Z.-J."/>
            <person name="Chen G.-J."/>
        </authorList>
    </citation>
    <scope>NUCLEOTIDE SEQUENCE [LARGE SCALE GENOMIC DNA]</scope>
    <source>
        <strain evidence="1 2">F1192</strain>
    </source>
</reference>
<organism evidence="1 2">
    <name type="scientific">Psychrobacter coccoides</name>
    <dbReference type="NCBI Taxonomy" id="2818440"/>
    <lineage>
        <taxon>Bacteria</taxon>
        <taxon>Pseudomonadati</taxon>
        <taxon>Pseudomonadota</taxon>
        <taxon>Gammaproteobacteria</taxon>
        <taxon>Moraxellales</taxon>
        <taxon>Moraxellaceae</taxon>
        <taxon>Psychrobacter</taxon>
    </lineage>
</organism>
<keyword evidence="2" id="KW-1185">Reference proteome</keyword>
<sequence length="249" mass="29191">MKAPRSKLASFLSLNQHRKRLGAADIANRLDQLNWDKLRDSIIDGDKLEYTYGSDKDLQTHLANLKREFVGHSELEYYHATLIVLIRRGFKVDEEFKKFEQLWYEHKEFLIQKLNTRWLISACDTFIDHSDDDYLKSLLMNAVILVNTIKMQESERYLTATENAKADDSRYSSLQNERLALFDGIAGFAVGTDDTLRNMRWRLDKLTQSHPLGGLLIEIFERVQKPNADTVYSRFRALHTRDKTAWWTE</sequence>
<protein>
    <submittedName>
        <fullName evidence="1">Uncharacterized protein</fullName>
    </submittedName>
</protein>
<comment type="caution">
    <text evidence="1">The sequence shown here is derived from an EMBL/GenBank/DDBJ whole genome shotgun (WGS) entry which is preliminary data.</text>
</comment>
<evidence type="ECO:0000313" key="1">
    <source>
        <dbReference type="EMBL" id="MBO1531098.1"/>
    </source>
</evidence>